<dbReference type="Proteomes" id="UP000050700">
    <property type="component" value="Unassembled WGS sequence"/>
</dbReference>
<gene>
    <name evidence="1" type="ORF">NTHI1209_01181</name>
</gene>
<dbReference type="EMBL" id="JMQP01000002">
    <property type="protein sequence ID" value="KIS35574.1"/>
    <property type="molecule type" value="Genomic_DNA"/>
</dbReference>
<evidence type="ECO:0000313" key="1">
    <source>
        <dbReference type="EMBL" id="KIS35574.1"/>
    </source>
</evidence>
<proteinExistence type="predicted"/>
<reference evidence="1 2" key="1">
    <citation type="submission" date="2014-05" db="EMBL/GenBank/DDBJ databases">
        <title>Methylome analysis of the phasevarions of Haemophilus influenzae.</title>
        <authorList>
            <person name="Atack J.M."/>
            <person name="Fox K.L."/>
            <person name="Power P.M."/>
            <person name="Clark T."/>
            <person name="Jurcisek J."/>
            <person name="Korlach J."/>
            <person name="Bakaletz L.O."/>
            <person name="Jennings M.P."/>
        </authorList>
    </citation>
    <scope>NUCLEOTIDE SEQUENCE [LARGE SCALE GENOMIC DNA]</scope>
    <source>
        <strain evidence="1 2">1209</strain>
    </source>
</reference>
<comment type="caution">
    <text evidence="1">The sequence shown here is derived from an EMBL/GenBank/DDBJ whole genome shotgun (WGS) entry which is preliminary data.</text>
</comment>
<name>A0A158SXI0_HAEIF</name>
<organism evidence="1 2">
    <name type="scientific">Haemophilus influenzae</name>
    <dbReference type="NCBI Taxonomy" id="727"/>
    <lineage>
        <taxon>Bacteria</taxon>
        <taxon>Pseudomonadati</taxon>
        <taxon>Pseudomonadota</taxon>
        <taxon>Gammaproteobacteria</taxon>
        <taxon>Pasteurellales</taxon>
        <taxon>Pasteurellaceae</taxon>
        <taxon>Haemophilus</taxon>
    </lineage>
</organism>
<evidence type="ECO:0000313" key="2">
    <source>
        <dbReference type="Proteomes" id="UP000050700"/>
    </source>
</evidence>
<protein>
    <submittedName>
        <fullName evidence="1">Uncharacterized protein</fullName>
    </submittedName>
</protein>
<dbReference type="PATRIC" id="fig|727.582.peg.1085"/>
<accession>A0A158SXI0</accession>
<dbReference type="AlphaFoldDB" id="A0A158SXI0"/>
<sequence length="49" mass="5504">MCGGFEPRLVAYSLNAFLHCLSLTNLNDSTKISFGDIEPNLLRSFLDNR</sequence>